<dbReference type="PANTHER" id="PTHR43000">
    <property type="entry name" value="DTDP-D-GLUCOSE 4,6-DEHYDRATASE-RELATED"/>
    <property type="match status" value="1"/>
</dbReference>
<dbReference type="RefSeq" id="WP_122065043.1">
    <property type="nucleotide sequence ID" value="NZ_CP149857.1"/>
</dbReference>
<proteinExistence type="inferred from homology"/>
<dbReference type="SUPFAM" id="SSF51735">
    <property type="entry name" value="NAD(P)-binding Rossmann-fold domains"/>
    <property type="match status" value="1"/>
</dbReference>
<dbReference type="AlphaFoldDB" id="A0AAQ0S652"/>
<feature type="domain" description="NAD-dependent epimerase/dehydratase" evidence="2">
    <location>
        <begin position="3"/>
        <end position="242"/>
    </location>
</feature>
<evidence type="ECO:0000313" key="4">
    <source>
        <dbReference type="Proteomes" id="UP000269505"/>
    </source>
</evidence>
<gene>
    <name evidence="3" type="ORF">D9V42_11430</name>
</gene>
<organism evidence="3 4">
    <name type="scientific">Staphylococcus pseudoxylosus</name>
    <dbReference type="NCBI Taxonomy" id="2282419"/>
    <lineage>
        <taxon>Bacteria</taxon>
        <taxon>Bacillati</taxon>
        <taxon>Bacillota</taxon>
        <taxon>Bacilli</taxon>
        <taxon>Bacillales</taxon>
        <taxon>Staphylococcaceae</taxon>
        <taxon>Staphylococcus</taxon>
    </lineage>
</organism>
<comment type="caution">
    <text evidence="3">The sequence shown here is derived from an EMBL/GenBank/DDBJ whole genome shotgun (WGS) entry which is preliminary data.</text>
</comment>
<comment type="similarity">
    <text evidence="1">Belongs to the NAD(P)-dependent epimerase/dehydratase family.</text>
</comment>
<evidence type="ECO:0000256" key="1">
    <source>
        <dbReference type="ARBA" id="ARBA00007637"/>
    </source>
</evidence>
<dbReference type="PRINTS" id="PR01713">
    <property type="entry name" value="NUCEPIMERASE"/>
</dbReference>
<dbReference type="Pfam" id="PF01370">
    <property type="entry name" value="Epimerase"/>
    <property type="match status" value="1"/>
</dbReference>
<dbReference type="EMBL" id="RCVN01000012">
    <property type="protein sequence ID" value="RMI84463.1"/>
    <property type="molecule type" value="Genomic_DNA"/>
</dbReference>
<dbReference type="InterPro" id="IPR001509">
    <property type="entry name" value="Epimerase_deHydtase"/>
</dbReference>
<dbReference type="InterPro" id="IPR036291">
    <property type="entry name" value="NAD(P)-bd_dom_sf"/>
</dbReference>
<protein>
    <submittedName>
        <fullName evidence="3">NAD-dependent epimerase/dehydratase family protein</fullName>
    </submittedName>
</protein>
<accession>A0AAQ0S652</accession>
<evidence type="ECO:0000259" key="2">
    <source>
        <dbReference type="Pfam" id="PF01370"/>
    </source>
</evidence>
<dbReference type="Gene3D" id="3.40.50.720">
    <property type="entry name" value="NAD(P)-binding Rossmann-like Domain"/>
    <property type="match status" value="1"/>
</dbReference>
<dbReference type="Proteomes" id="UP000269505">
    <property type="component" value="Unassembled WGS sequence"/>
</dbReference>
<name>A0AAQ0S652_9STAP</name>
<evidence type="ECO:0000313" key="3">
    <source>
        <dbReference type="EMBL" id="RMI84463.1"/>
    </source>
</evidence>
<sequence length="313" mass="35761">MKILITGGAGFIGSHVAQFYFDNGNEVYVLDNLSTGFRDNIKFIKDDYFFKEDVQNKDAIKEILIEYDFEVIIHLAAVVSVVETINEPVNSNEINIDSTLNILNVLKRYNLNIRRFVFASSAAVYGNNLELPNKTGVAVNPQSPYAIQKFAGEQYSKIFHTLYDLPTVSLRFFNVYGPKQDPKSPYSGVLSIMRDKYINNEVFTFYGDGTQTRDFVYVKDIVQAIDIVINNQNAIGGIYNVGTGKPTSLIEIFKTYEKLYELQIDFRKTNEREGDIKHSYADINDLISLGYKPNYDLDIGLLNYYKFSKQEVH</sequence>
<reference evidence="3 4" key="1">
    <citation type="submission" date="2018-10" db="EMBL/GenBank/DDBJ databases">
        <title>Staphylococcus pseudoxylosus sp. nov., isolated from bovine mastitis.</title>
        <authorList>
            <person name="Macfadyen A.C."/>
            <person name="Leroy S."/>
            <person name="Harrison E.M."/>
            <person name="Parkhill J."/>
            <person name="Holmes M.A."/>
            <person name="Paterson G.K."/>
        </authorList>
    </citation>
    <scope>NUCLEOTIDE SEQUENCE [LARGE SCALE GENOMIC DNA]</scope>
    <source>
        <strain evidence="3 4">S04009</strain>
    </source>
</reference>
<keyword evidence="4" id="KW-1185">Reference proteome</keyword>